<dbReference type="InParanoid" id="A0A316W6B4"/>
<name>A0A316W6B4_9BASI</name>
<feature type="region of interest" description="Disordered" evidence="4">
    <location>
        <begin position="1"/>
        <end position="32"/>
    </location>
</feature>
<feature type="domain" description="C2H2-type" evidence="5">
    <location>
        <begin position="102"/>
        <end position="122"/>
    </location>
</feature>
<feature type="binding site" evidence="3">
    <location>
        <position position="105"/>
    </location>
    <ligand>
        <name>Zn(2+)</name>
        <dbReference type="ChEBI" id="CHEBI:29105"/>
    </ligand>
</feature>
<gene>
    <name evidence="6" type="ORF">IE81DRAFT_346800</name>
</gene>
<sequence>MSAFLRSSAPPIAVGPGAQPGEVPTDENQSTGLERFELEQRLQGKEAFDMQPLQSDRIGTISNPISVNSAFPERVIGCSGSPAGSHDTLYMRLTPERQYHRCGECGSVYTLNFTGSAHDEHH</sequence>
<accession>A0A316W6B4</accession>
<evidence type="ECO:0000313" key="7">
    <source>
        <dbReference type="Proteomes" id="UP000245783"/>
    </source>
</evidence>
<dbReference type="Gene3D" id="2.60.11.10">
    <property type="entry name" value="Cytochrome c oxidase, subunit Vb"/>
    <property type="match status" value="1"/>
</dbReference>
<evidence type="ECO:0000256" key="2">
    <source>
        <dbReference type="ARBA" id="ARBA00022833"/>
    </source>
</evidence>
<dbReference type="Proteomes" id="UP000245783">
    <property type="component" value="Unassembled WGS sequence"/>
</dbReference>
<dbReference type="GO" id="GO:0045277">
    <property type="term" value="C:respiratory chain complex IV"/>
    <property type="evidence" value="ECO:0007669"/>
    <property type="project" value="InterPro"/>
</dbReference>
<feature type="binding site" evidence="3">
    <location>
        <position position="102"/>
    </location>
    <ligand>
        <name>Zn(2+)</name>
        <dbReference type="ChEBI" id="CHEBI:29105"/>
    </ligand>
</feature>
<dbReference type="AlphaFoldDB" id="A0A316W6B4"/>
<dbReference type="PROSITE" id="PS00028">
    <property type="entry name" value="ZINC_FINGER_C2H2_1"/>
    <property type="match status" value="1"/>
</dbReference>
<feature type="binding site" evidence="3">
    <location>
        <position position="78"/>
    </location>
    <ligand>
        <name>Zn(2+)</name>
        <dbReference type="ChEBI" id="CHEBI:29105"/>
    </ligand>
</feature>
<dbReference type="STRING" id="1522189.A0A316W6B4"/>
<dbReference type="SUPFAM" id="SSF57802">
    <property type="entry name" value="Rubredoxin-like"/>
    <property type="match status" value="1"/>
</dbReference>
<dbReference type="InterPro" id="IPR036972">
    <property type="entry name" value="Cyt_c_oxidase_su5b_sf"/>
</dbReference>
<keyword evidence="2 3" id="KW-0862">Zinc</keyword>
<keyword evidence="7" id="KW-1185">Reference proteome</keyword>
<evidence type="ECO:0000256" key="3">
    <source>
        <dbReference type="PIRSR" id="PIRSR602124-2"/>
    </source>
</evidence>
<evidence type="ECO:0000313" key="6">
    <source>
        <dbReference type="EMBL" id="PWN43205.1"/>
    </source>
</evidence>
<evidence type="ECO:0000256" key="1">
    <source>
        <dbReference type="ARBA" id="ARBA00022723"/>
    </source>
</evidence>
<dbReference type="GO" id="GO:0006123">
    <property type="term" value="P:mitochondrial electron transport, cytochrome c to oxygen"/>
    <property type="evidence" value="ECO:0007669"/>
    <property type="project" value="InterPro"/>
</dbReference>
<dbReference type="PROSITE" id="PS51359">
    <property type="entry name" value="COX5B_2"/>
    <property type="match status" value="1"/>
</dbReference>
<keyword evidence="1 3" id="KW-0479">Metal-binding</keyword>
<dbReference type="RefSeq" id="XP_025370365.1">
    <property type="nucleotide sequence ID" value="XM_025516074.1"/>
</dbReference>
<dbReference type="GeneID" id="37037944"/>
<dbReference type="Pfam" id="PF01215">
    <property type="entry name" value="COX5B"/>
    <property type="match status" value="1"/>
</dbReference>
<dbReference type="GO" id="GO:0005740">
    <property type="term" value="C:mitochondrial envelope"/>
    <property type="evidence" value="ECO:0007669"/>
    <property type="project" value="InterPro"/>
</dbReference>
<proteinExistence type="predicted"/>
<organism evidence="6 7">
    <name type="scientific">Ceraceosorus guamensis</name>
    <dbReference type="NCBI Taxonomy" id="1522189"/>
    <lineage>
        <taxon>Eukaryota</taxon>
        <taxon>Fungi</taxon>
        <taxon>Dikarya</taxon>
        <taxon>Basidiomycota</taxon>
        <taxon>Ustilaginomycotina</taxon>
        <taxon>Exobasidiomycetes</taxon>
        <taxon>Ceraceosorales</taxon>
        <taxon>Ceraceosoraceae</taxon>
        <taxon>Ceraceosorus</taxon>
    </lineage>
</organism>
<feature type="binding site" evidence="3">
    <location>
        <position position="86"/>
    </location>
    <ligand>
        <name>Zn(2+)</name>
        <dbReference type="ChEBI" id="CHEBI:29105"/>
    </ligand>
</feature>
<reference evidence="6 7" key="1">
    <citation type="journal article" date="2018" name="Mol. Biol. Evol.">
        <title>Broad Genomic Sampling Reveals a Smut Pathogenic Ancestry of the Fungal Clade Ustilaginomycotina.</title>
        <authorList>
            <person name="Kijpornyongpan T."/>
            <person name="Mondo S.J."/>
            <person name="Barry K."/>
            <person name="Sandor L."/>
            <person name="Lee J."/>
            <person name="Lipzen A."/>
            <person name="Pangilinan J."/>
            <person name="LaButti K."/>
            <person name="Hainaut M."/>
            <person name="Henrissat B."/>
            <person name="Grigoriev I.V."/>
            <person name="Spatafora J.W."/>
            <person name="Aime M.C."/>
        </authorList>
    </citation>
    <scope>NUCLEOTIDE SEQUENCE [LARGE SCALE GENOMIC DNA]</scope>
    <source>
        <strain evidence="6 7">MCA 4658</strain>
    </source>
</reference>
<dbReference type="PANTHER" id="PTHR10122">
    <property type="entry name" value="CYTOCHROME C OXIDASE SUBUNIT 5B, MITOCHONDRIAL"/>
    <property type="match status" value="1"/>
</dbReference>
<dbReference type="EMBL" id="KZ819372">
    <property type="protein sequence ID" value="PWN43205.1"/>
    <property type="molecule type" value="Genomic_DNA"/>
</dbReference>
<protein>
    <submittedName>
        <fullName evidence="6">Putative COX4-cytochrome-c oxidase chain IV</fullName>
    </submittedName>
</protein>
<dbReference type="GO" id="GO:0046872">
    <property type="term" value="F:metal ion binding"/>
    <property type="evidence" value="ECO:0007669"/>
    <property type="project" value="UniProtKB-KW"/>
</dbReference>
<evidence type="ECO:0000259" key="5">
    <source>
        <dbReference type="PROSITE" id="PS00028"/>
    </source>
</evidence>
<dbReference type="FunCoup" id="A0A316W6B4">
    <property type="interactions" value="194"/>
</dbReference>
<dbReference type="InterPro" id="IPR013087">
    <property type="entry name" value="Znf_C2H2_type"/>
</dbReference>
<dbReference type="InterPro" id="IPR002124">
    <property type="entry name" value="Cyt_c_oxidase_su5b"/>
</dbReference>
<dbReference type="OrthoDB" id="10249250at2759"/>
<evidence type="ECO:0000256" key="4">
    <source>
        <dbReference type="SAM" id="MobiDB-lite"/>
    </source>
</evidence>
<dbReference type="CDD" id="cd00924">
    <property type="entry name" value="Cyt_c_Oxidase_Vb"/>
    <property type="match status" value="1"/>
</dbReference>
<dbReference type="PANTHER" id="PTHR10122:SF0">
    <property type="entry name" value="CYTOCHROME C OXIDASE SUBUNIT 5B, ISOFORM A-RELATED"/>
    <property type="match status" value="1"/>
</dbReference>